<gene>
    <name evidence="10" type="ORF">L1049_027714</name>
</gene>
<comment type="caution">
    <text evidence="10">The sequence shown here is derived from an EMBL/GenBank/DDBJ whole genome shotgun (WGS) entry which is preliminary data.</text>
</comment>
<evidence type="ECO:0000256" key="4">
    <source>
        <dbReference type="ARBA" id="ARBA00023172"/>
    </source>
</evidence>
<evidence type="ECO:0000313" key="10">
    <source>
        <dbReference type="EMBL" id="KAK9278155.1"/>
    </source>
</evidence>
<keyword evidence="3 7" id="KW-0227">DNA damage</keyword>
<dbReference type="AlphaFoldDB" id="A0AAP0WVT9"/>
<keyword evidence="4 7" id="KW-0233">DNA recombination</keyword>
<evidence type="ECO:0000256" key="1">
    <source>
        <dbReference type="ARBA" id="ARBA00004123"/>
    </source>
</evidence>
<dbReference type="PANTHER" id="PTHR16140">
    <property type="entry name" value="NON-STRUCTURAL MAINTENANCE OF CHROMOSOMES ELEMENT 4"/>
    <property type="match status" value="1"/>
</dbReference>
<evidence type="ECO:0000256" key="6">
    <source>
        <dbReference type="ARBA" id="ARBA00023242"/>
    </source>
</evidence>
<evidence type="ECO:0000256" key="7">
    <source>
        <dbReference type="RuleBase" id="RU365071"/>
    </source>
</evidence>
<name>A0AAP0WVT9_LIQFO</name>
<sequence length="318" mass="35748">MLKHSEDSPDLGSLAVRRVAGVQKPREQVADAEALLDIANTLMTSVKSQNSEGVTPSDFVNLLLRDFVQRHGVRATAENAENAIRWKDVGLAVSHIFRVGHGCCTMLGPMNTELKQRKVGVRGKRVRPTESSRPEELDDTGKEERTDTDKNMATMFEILRKKRVRLESLFLNRKSFALTVENLFAMSFLVKDGRTEIVVDENGSHLVSPRNAPSANSVMSVEVTYGHFVFRFDFKDWKLMMDMVPVGEKLMPHREQPNGIPGSQAGPVPDDSQAAFHTTPIKKLSRNRGLVIQEQLVVEDSLEIDDSTAIRKYKRRLH</sequence>
<dbReference type="PANTHER" id="PTHR16140:SF0">
    <property type="entry name" value="NON-STRUCTURAL MAINTENANCE OF CHROMOSOMES ELEMENT 4"/>
    <property type="match status" value="1"/>
</dbReference>
<accession>A0AAP0WVT9</accession>
<reference evidence="10 11" key="1">
    <citation type="journal article" date="2024" name="Plant J.">
        <title>Genome sequences and population genomics reveal climatic adaptation and genomic divergence between two closely related sweetgum species.</title>
        <authorList>
            <person name="Xu W.Q."/>
            <person name="Ren C.Q."/>
            <person name="Zhang X.Y."/>
            <person name="Comes H.P."/>
            <person name="Liu X.H."/>
            <person name="Li Y.G."/>
            <person name="Kettle C.J."/>
            <person name="Jalonen R."/>
            <person name="Gaisberger H."/>
            <person name="Ma Y.Z."/>
            <person name="Qiu Y.X."/>
        </authorList>
    </citation>
    <scope>NUCLEOTIDE SEQUENCE [LARGE SCALE GENOMIC DNA]</scope>
    <source>
        <strain evidence="10">Hangzhou</strain>
    </source>
</reference>
<proteinExistence type="inferred from homology"/>
<evidence type="ECO:0000256" key="2">
    <source>
        <dbReference type="ARBA" id="ARBA00008997"/>
    </source>
</evidence>
<protein>
    <recommendedName>
        <fullName evidence="7">Non-structural maintenance of chromosomes element 4</fullName>
    </recommendedName>
</protein>
<feature type="region of interest" description="Disordered" evidence="8">
    <location>
        <begin position="253"/>
        <end position="274"/>
    </location>
</feature>
<comment type="subunit">
    <text evidence="7">Component of the SMC5-SMC6 complex.</text>
</comment>
<keyword evidence="5 7" id="KW-0234">DNA repair</keyword>
<keyword evidence="6 7" id="KW-0539">Nucleus</keyword>
<dbReference type="Proteomes" id="UP001415857">
    <property type="component" value="Unassembled WGS sequence"/>
</dbReference>
<evidence type="ECO:0000256" key="3">
    <source>
        <dbReference type="ARBA" id="ARBA00022763"/>
    </source>
</evidence>
<evidence type="ECO:0000259" key="9">
    <source>
        <dbReference type="Pfam" id="PF08743"/>
    </source>
</evidence>
<evidence type="ECO:0000256" key="8">
    <source>
        <dbReference type="SAM" id="MobiDB-lite"/>
    </source>
</evidence>
<dbReference type="GO" id="GO:0030915">
    <property type="term" value="C:Smc5-Smc6 complex"/>
    <property type="evidence" value="ECO:0007669"/>
    <property type="project" value="UniProtKB-UniRule"/>
</dbReference>
<comment type="similarity">
    <text evidence="2 7">Belongs to the NSE4 family.</text>
</comment>
<dbReference type="InterPro" id="IPR027786">
    <property type="entry name" value="Nse4/EID"/>
</dbReference>
<dbReference type="GO" id="GO:0006281">
    <property type="term" value="P:DNA repair"/>
    <property type="evidence" value="ECO:0007669"/>
    <property type="project" value="UniProtKB-UniRule"/>
</dbReference>
<dbReference type="Pfam" id="PF08743">
    <property type="entry name" value="Nse4_C"/>
    <property type="match status" value="1"/>
</dbReference>
<evidence type="ECO:0000256" key="5">
    <source>
        <dbReference type="ARBA" id="ARBA00023204"/>
    </source>
</evidence>
<comment type="function">
    <text evidence="7">Component of the SMC5-SMC6 complex, that promotes sister chromatid alignment after DNA damage and facilitates double-stranded DNA breaks (DSBs) repair via homologous recombination between sister chromatids.</text>
</comment>
<dbReference type="GO" id="GO:0006310">
    <property type="term" value="P:DNA recombination"/>
    <property type="evidence" value="ECO:0007669"/>
    <property type="project" value="UniProtKB-UniRule"/>
</dbReference>
<organism evidence="10 11">
    <name type="scientific">Liquidambar formosana</name>
    <name type="common">Formosan gum</name>
    <dbReference type="NCBI Taxonomy" id="63359"/>
    <lineage>
        <taxon>Eukaryota</taxon>
        <taxon>Viridiplantae</taxon>
        <taxon>Streptophyta</taxon>
        <taxon>Embryophyta</taxon>
        <taxon>Tracheophyta</taxon>
        <taxon>Spermatophyta</taxon>
        <taxon>Magnoliopsida</taxon>
        <taxon>eudicotyledons</taxon>
        <taxon>Gunneridae</taxon>
        <taxon>Pentapetalae</taxon>
        <taxon>Saxifragales</taxon>
        <taxon>Altingiaceae</taxon>
        <taxon>Liquidambar</taxon>
    </lineage>
</organism>
<feature type="region of interest" description="Disordered" evidence="8">
    <location>
        <begin position="119"/>
        <end position="147"/>
    </location>
</feature>
<keyword evidence="11" id="KW-1185">Reference proteome</keyword>
<comment type="subcellular location">
    <subcellularLocation>
        <location evidence="1 7">Nucleus</location>
    </subcellularLocation>
</comment>
<dbReference type="EMBL" id="JBBPBK010000009">
    <property type="protein sequence ID" value="KAK9278155.1"/>
    <property type="molecule type" value="Genomic_DNA"/>
</dbReference>
<evidence type="ECO:0000313" key="11">
    <source>
        <dbReference type="Proteomes" id="UP001415857"/>
    </source>
</evidence>
<feature type="compositionally biased region" description="Basic and acidic residues" evidence="8">
    <location>
        <begin position="127"/>
        <end position="147"/>
    </location>
</feature>
<dbReference type="InterPro" id="IPR014854">
    <property type="entry name" value="Nse4_C"/>
</dbReference>
<feature type="domain" description="Non-structural maintenance of chromosome element 4 C-terminal" evidence="9">
    <location>
        <begin position="164"/>
        <end position="251"/>
    </location>
</feature>
<dbReference type="GO" id="GO:0005634">
    <property type="term" value="C:nucleus"/>
    <property type="evidence" value="ECO:0007669"/>
    <property type="project" value="UniProtKB-SubCell"/>
</dbReference>